<evidence type="ECO:0000313" key="9">
    <source>
        <dbReference type="EMBL" id="SFH27498.1"/>
    </source>
</evidence>
<dbReference type="Proteomes" id="UP000199337">
    <property type="component" value="Unassembled WGS sequence"/>
</dbReference>
<dbReference type="OrthoDB" id="9802447at2"/>
<reference evidence="10" key="1">
    <citation type="submission" date="2016-10" db="EMBL/GenBank/DDBJ databases">
        <authorList>
            <person name="Varghese N."/>
            <person name="Submissions S."/>
        </authorList>
    </citation>
    <scope>NUCLEOTIDE SEQUENCE [LARGE SCALE GENOMIC DNA]</scope>
    <source>
        <strain evidence="10">DSM 17038</strain>
    </source>
</reference>
<evidence type="ECO:0000259" key="8">
    <source>
        <dbReference type="Pfam" id="PF02771"/>
    </source>
</evidence>
<dbReference type="EMBL" id="FOOX01000022">
    <property type="protein sequence ID" value="SFH27498.1"/>
    <property type="molecule type" value="Genomic_DNA"/>
</dbReference>
<dbReference type="STRING" id="341036.SAMN05660649_04539"/>
<evidence type="ECO:0000313" key="10">
    <source>
        <dbReference type="Proteomes" id="UP000199337"/>
    </source>
</evidence>
<feature type="domain" description="Acyl-CoA oxidase/dehydrogenase middle" evidence="7">
    <location>
        <begin position="122"/>
        <end position="218"/>
    </location>
</feature>
<evidence type="ECO:0000256" key="1">
    <source>
        <dbReference type="ARBA" id="ARBA00001974"/>
    </source>
</evidence>
<comment type="cofactor">
    <cofactor evidence="1 5">
        <name>FAD</name>
        <dbReference type="ChEBI" id="CHEBI:57692"/>
    </cofactor>
</comment>
<feature type="domain" description="Acyl-CoA dehydrogenase/oxidase N-terminal" evidence="8">
    <location>
        <begin position="7"/>
        <end position="115"/>
    </location>
</feature>
<proteinExistence type="inferred from homology"/>
<dbReference type="GO" id="GO:0033539">
    <property type="term" value="P:fatty acid beta-oxidation using acyl-CoA dehydrogenase"/>
    <property type="evidence" value="ECO:0007669"/>
    <property type="project" value="TreeGrafter"/>
</dbReference>
<keyword evidence="10" id="KW-1185">Reference proteome</keyword>
<dbReference type="Gene3D" id="1.10.540.10">
    <property type="entry name" value="Acyl-CoA dehydrogenase/oxidase, N-terminal domain"/>
    <property type="match status" value="1"/>
</dbReference>
<dbReference type="PANTHER" id="PTHR43884:SF12">
    <property type="entry name" value="ISOVALERYL-COA DEHYDROGENASE, MITOCHONDRIAL-RELATED"/>
    <property type="match status" value="1"/>
</dbReference>
<comment type="similarity">
    <text evidence="2 5">Belongs to the acyl-CoA dehydrogenase family.</text>
</comment>
<dbReference type="SUPFAM" id="SSF56645">
    <property type="entry name" value="Acyl-CoA dehydrogenase NM domain-like"/>
    <property type="match status" value="1"/>
</dbReference>
<dbReference type="RefSeq" id="WP_092474700.1">
    <property type="nucleotide sequence ID" value="NZ_FOOX01000022.1"/>
</dbReference>
<dbReference type="InterPro" id="IPR013786">
    <property type="entry name" value="AcylCoA_DH/ox_N"/>
</dbReference>
<evidence type="ECO:0000256" key="4">
    <source>
        <dbReference type="ARBA" id="ARBA00022827"/>
    </source>
</evidence>
<dbReference type="AlphaFoldDB" id="A0A1I2YPK6"/>
<keyword evidence="4 5" id="KW-0274">FAD</keyword>
<evidence type="ECO:0000259" key="7">
    <source>
        <dbReference type="Pfam" id="PF02770"/>
    </source>
</evidence>
<dbReference type="InterPro" id="IPR009100">
    <property type="entry name" value="AcylCoA_DH/oxidase_NM_dom_sf"/>
</dbReference>
<organism evidence="9 10">
    <name type="scientific">Desulfotruncus arcticus DSM 17038</name>
    <dbReference type="NCBI Taxonomy" id="1121424"/>
    <lineage>
        <taxon>Bacteria</taxon>
        <taxon>Bacillati</taxon>
        <taxon>Bacillota</taxon>
        <taxon>Clostridia</taxon>
        <taxon>Eubacteriales</taxon>
        <taxon>Desulfallaceae</taxon>
        <taxon>Desulfotruncus</taxon>
    </lineage>
</organism>
<dbReference type="PIRSF" id="PIRSF016578">
    <property type="entry name" value="HsaA"/>
    <property type="match status" value="1"/>
</dbReference>
<dbReference type="InterPro" id="IPR036250">
    <property type="entry name" value="AcylCo_DH-like_C"/>
</dbReference>
<dbReference type="Gene3D" id="1.20.140.10">
    <property type="entry name" value="Butyryl-CoA Dehydrogenase, subunit A, domain 3"/>
    <property type="match status" value="1"/>
</dbReference>
<feature type="domain" description="Acyl-CoA dehydrogenase/oxidase C-terminal" evidence="6">
    <location>
        <begin position="232"/>
        <end position="384"/>
    </location>
</feature>
<dbReference type="SUPFAM" id="SSF47203">
    <property type="entry name" value="Acyl-CoA dehydrogenase C-terminal domain-like"/>
    <property type="match status" value="1"/>
</dbReference>
<accession>A0A1I2YPK6</accession>
<sequence>MDFQLNREQKMLVDLARKLGKNEFAPKAAYYDINHEYPHENVKKMLEAGFLGMTIPKKYGGVERPLIDVILVIEQIAQFCGISGRIVVETNMGALGVIMAYGTEEQRKKVAKRVLEQGDKPAIGMTEPNAGTALTSLQTKAVQKGSHYVLNGLKHWITGGGIAQTNLIFSRIINKNGVDQGIGGVLVDKGTPGFSFGKIEDALGLRGIPETELIFEDCEIPEENIVVCDPREGFKKLMNGYNAQRIGAGTVALGIAQGAHDLAVDYMLKREQFDKKLCEFQGLQWITAKGEMSLNAARLLLYKAACNAKQLPNNVMLPHMKDASIAKAFTAHAAFEVVSDSLQMFGATGYSRELPLERMLRDVRMFQIGGGTSQAQLNMIARSVFGRKFDFRK</sequence>
<dbReference type="Pfam" id="PF02771">
    <property type="entry name" value="Acyl-CoA_dh_N"/>
    <property type="match status" value="1"/>
</dbReference>
<evidence type="ECO:0000256" key="5">
    <source>
        <dbReference type="RuleBase" id="RU362125"/>
    </source>
</evidence>
<dbReference type="PANTHER" id="PTHR43884">
    <property type="entry name" value="ACYL-COA DEHYDROGENASE"/>
    <property type="match status" value="1"/>
</dbReference>
<dbReference type="GO" id="GO:0003995">
    <property type="term" value="F:acyl-CoA dehydrogenase activity"/>
    <property type="evidence" value="ECO:0007669"/>
    <property type="project" value="TreeGrafter"/>
</dbReference>
<evidence type="ECO:0000256" key="2">
    <source>
        <dbReference type="ARBA" id="ARBA00009347"/>
    </source>
</evidence>
<evidence type="ECO:0000256" key="3">
    <source>
        <dbReference type="ARBA" id="ARBA00022630"/>
    </source>
</evidence>
<dbReference type="InterPro" id="IPR009075">
    <property type="entry name" value="AcylCo_DH/oxidase_C"/>
</dbReference>
<keyword evidence="3 5" id="KW-0285">Flavoprotein</keyword>
<protein>
    <submittedName>
        <fullName evidence="9">Acyl-CoA dehydrogenase, N-terminal domain</fullName>
    </submittedName>
</protein>
<dbReference type="InterPro" id="IPR006091">
    <property type="entry name" value="Acyl-CoA_Oxase/DH_mid-dom"/>
</dbReference>
<gene>
    <name evidence="9" type="ORF">SAMN05660649_04539</name>
</gene>
<evidence type="ECO:0000259" key="6">
    <source>
        <dbReference type="Pfam" id="PF00441"/>
    </source>
</evidence>
<name>A0A1I2YPK6_9FIRM</name>
<dbReference type="GO" id="GO:0046359">
    <property type="term" value="P:butyrate catabolic process"/>
    <property type="evidence" value="ECO:0007669"/>
    <property type="project" value="TreeGrafter"/>
</dbReference>
<dbReference type="InterPro" id="IPR046373">
    <property type="entry name" value="Acyl-CoA_Oxase/DH_mid-dom_sf"/>
</dbReference>
<dbReference type="Pfam" id="PF00441">
    <property type="entry name" value="Acyl-CoA_dh_1"/>
    <property type="match status" value="1"/>
</dbReference>
<dbReference type="GO" id="GO:0050660">
    <property type="term" value="F:flavin adenine dinucleotide binding"/>
    <property type="evidence" value="ECO:0007669"/>
    <property type="project" value="InterPro"/>
</dbReference>
<keyword evidence="5" id="KW-0560">Oxidoreductase</keyword>
<dbReference type="Pfam" id="PF02770">
    <property type="entry name" value="Acyl-CoA_dh_M"/>
    <property type="match status" value="1"/>
</dbReference>
<dbReference type="InterPro" id="IPR037069">
    <property type="entry name" value="AcylCoA_DH/ox_N_sf"/>
</dbReference>
<dbReference type="FunFam" id="1.20.140.10:FF:000004">
    <property type="entry name" value="Acyl-CoA dehydrogenase FadE25"/>
    <property type="match status" value="1"/>
</dbReference>
<dbReference type="Gene3D" id="2.40.110.10">
    <property type="entry name" value="Butyryl-CoA Dehydrogenase, subunit A, domain 2"/>
    <property type="match status" value="1"/>
</dbReference>